<evidence type="ECO:0000313" key="2">
    <source>
        <dbReference type="EMBL" id="EPS37300.1"/>
    </source>
</evidence>
<dbReference type="HOGENOM" id="CLU_900245_0_0_1"/>
<dbReference type="InterPro" id="IPR052523">
    <property type="entry name" value="Trichothecene_AcTrans"/>
</dbReference>
<dbReference type="InterPro" id="IPR000182">
    <property type="entry name" value="GNAT_dom"/>
</dbReference>
<dbReference type="SUPFAM" id="SSF55729">
    <property type="entry name" value="Acyl-CoA N-acyltransferases (Nat)"/>
    <property type="match status" value="1"/>
</dbReference>
<keyword evidence="3" id="KW-1185">Reference proteome</keyword>
<dbReference type="CDD" id="cd04301">
    <property type="entry name" value="NAT_SF"/>
    <property type="match status" value="1"/>
</dbReference>
<dbReference type="PANTHER" id="PTHR42791:SF1">
    <property type="entry name" value="N-ACETYLTRANSFERASE DOMAIN-CONTAINING PROTEIN"/>
    <property type="match status" value="1"/>
</dbReference>
<dbReference type="Gene3D" id="3.40.630.30">
    <property type="match status" value="1"/>
</dbReference>
<dbReference type="Proteomes" id="UP000015100">
    <property type="component" value="Unassembled WGS sequence"/>
</dbReference>
<dbReference type="InterPro" id="IPR016181">
    <property type="entry name" value="Acyl_CoA_acyltransferase"/>
</dbReference>
<organism evidence="2 3">
    <name type="scientific">Dactylellina haptotyla (strain CBS 200.50)</name>
    <name type="common">Nematode-trapping fungus</name>
    <name type="synonym">Monacrosporium haptotylum</name>
    <dbReference type="NCBI Taxonomy" id="1284197"/>
    <lineage>
        <taxon>Eukaryota</taxon>
        <taxon>Fungi</taxon>
        <taxon>Dikarya</taxon>
        <taxon>Ascomycota</taxon>
        <taxon>Pezizomycotina</taxon>
        <taxon>Orbiliomycetes</taxon>
        <taxon>Orbiliales</taxon>
        <taxon>Orbiliaceae</taxon>
        <taxon>Dactylellina</taxon>
    </lineage>
</organism>
<dbReference type="OMA" id="WSDITEI"/>
<feature type="domain" description="N-acetyltransferase" evidence="1">
    <location>
        <begin position="90"/>
        <end position="229"/>
    </location>
</feature>
<dbReference type="PANTHER" id="PTHR42791">
    <property type="entry name" value="GNAT FAMILY ACETYLTRANSFERASE"/>
    <property type="match status" value="1"/>
</dbReference>
<reference evidence="2 3" key="1">
    <citation type="journal article" date="2013" name="PLoS Genet.">
        <title>Genomic mechanisms accounting for the adaptation to parasitism in nematode-trapping fungi.</title>
        <authorList>
            <person name="Meerupati T."/>
            <person name="Andersson K.M."/>
            <person name="Friman E."/>
            <person name="Kumar D."/>
            <person name="Tunlid A."/>
            <person name="Ahren D."/>
        </authorList>
    </citation>
    <scope>NUCLEOTIDE SEQUENCE [LARGE SCALE GENOMIC DNA]</scope>
    <source>
        <strain evidence="2 3">CBS 200.50</strain>
    </source>
</reference>
<dbReference type="OrthoDB" id="2115692at2759"/>
<protein>
    <recommendedName>
        <fullName evidence="1">N-acetyltransferase domain-containing protein</fullName>
    </recommendedName>
</protein>
<dbReference type="EMBL" id="AQGS01000677">
    <property type="protein sequence ID" value="EPS37300.1"/>
    <property type="molecule type" value="Genomic_DNA"/>
</dbReference>
<dbReference type="AlphaFoldDB" id="S8A2S3"/>
<comment type="caution">
    <text evidence="2">The sequence shown here is derived from an EMBL/GenBank/DDBJ whole genome shotgun (WGS) entry which is preliminary data.</text>
</comment>
<name>S8A2S3_DACHA</name>
<reference evidence="3" key="2">
    <citation type="submission" date="2013-04" db="EMBL/GenBank/DDBJ databases">
        <title>Genomic mechanisms accounting for the adaptation to parasitism in nematode-trapping fungi.</title>
        <authorList>
            <person name="Ahren D.G."/>
        </authorList>
    </citation>
    <scope>NUCLEOTIDE SEQUENCE [LARGE SCALE GENOMIC DNA]</scope>
    <source>
        <strain evidence="3">CBS 200.50</strain>
    </source>
</reference>
<proteinExistence type="predicted"/>
<dbReference type="GO" id="GO:0016747">
    <property type="term" value="F:acyltransferase activity, transferring groups other than amino-acyl groups"/>
    <property type="evidence" value="ECO:0007669"/>
    <property type="project" value="InterPro"/>
</dbReference>
<dbReference type="Pfam" id="PF00583">
    <property type="entry name" value="Acetyltransf_1"/>
    <property type="match status" value="1"/>
</dbReference>
<sequence>MTSPYILRPGRWSDITEILEIQSHSLDDFAQAQFSYPFRRQYPNHFKSAMEASPRRKLAENGGKSFNIIIEHRESGKVAGWGFWRRNVGEEYENKMEKYSSIAAGGYKDAYSEGGTKEPGAGGEESELSNPAASRARLLLSNRCVIHDSITHFSAPHWYLSHLLVHPDFMRQGLGSILTLWGMRKAKDEGLPAFLTASVEGERLYSRLGWRQIGARTFPKLEDMSEKDRKAEEEFFGKEELEMQFNIAPPLVMEWGSYESDAEVFLRYQQQMQMISDMLS</sequence>
<dbReference type="STRING" id="1284197.S8A2S3"/>
<accession>S8A2S3</accession>
<evidence type="ECO:0000259" key="1">
    <source>
        <dbReference type="PROSITE" id="PS51186"/>
    </source>
</evidence>
<dbReference type="PROSITE" id="PS51186">
    <property type="entry name" value="GNAT"/>
    <property type="match status" value="1"/>
</dbReference>
<gene>
    <name evidence="2" type="ORF">H072_9090</name>
</gene>
<evidence type="ECO:0000313" key="3">
    <source>
        <dbReference type="Proteomes" id="UP000015100"/>
    </source>
</evidence>